<evidence type="ECO:0000313" key="2">
    <source>
        <dbReference type="EMBL" id="KKN65422.1"/>
    </source>
</evidence>
<protein>
    <submittedName>
        <fullName evidence="2">Uncharacterized protein</fullName>
    </submittedName>
</protein>
<reference evidence="2" key="1">
    <citation type="journal article" date="2015" name="Nature">
        <title>Complex archaea that bridge the gap between prokaryotes and eukaryotes.</title>
        <authorList>
            <person name="Spang A."/>
            <person name="Saw J.H."/>
            <person name="Jorgensen S.L."/>
            <person name="Zaremba-Niedzwiedzka K."/>
            <person name="Martijn J."/>
            <person name="Lind A.E."/>
            <person name="van Eijk R."/>
            <person name="Schleper C."/>
            <person name="Guy L."/>
            <person name="Ettema T.J."/>
        </authorList>
    </citation>
    <scope>NUCLEOTIDE SEQUENCE</scope>
</reference>
<feature type="region of interest" description="Disordered" evidence="1">
    <location>
        <begin position="61"/>
        <end position="84"/>
    </location>
</feature>
<evidence type="ECO:0000256" key="1">
    <source>
        <dbReference type="SAM" id="MobiDB-lite"/>
    </source>
</evidence>
<proteinExistence type="predicted"/>
<gene>
    <name evidence="2" type="ORF">LCGC14_0481420</name>
</gene>
<sequence length="84" mass="9234">MNNIRLGTQVRDTITGFEGVAIARTTWLHGCARVTIQPKELRNGIPIESQVFDELQLEKVRKKSVSASDGRTGGPQDDAKALSR</sequence>
<dbReference type="AlphaFoldDB" id="A0A0F9SSB8"/>
<accession>A0A0F9SSB8</accession>
<dbReference type="EMBL" id="LAZR01000524">
    <property type="protein sequence ID" value="KKN65422.1"/>
    <property type="molecule type" value="Genomic_DNA"/>
</dbReference>
<organism evidence="2">
    <name type="scientific">marine sediment metagenome</name>
    <dbReference type="NCBI Taxonomy" id="412755"/>
    <lineage>
        <taxon>unclassified sequences</taxon>
        <taxon>metagenomes</taxon>
        <taxon>ecological metagenomes</taxon>
    </lineage>
</organism>
<name>A0A0F9SSB8_9ZZZZ</name>
<comment type="caution">
    <text evidence="2">The sequence shown here is derived from an EMBL/GenBank/DDBJ whole genome shotgun (WGS) entry which is preliminary data.</text>
</comment>